<accession>A0A3R5Z1Z1</accession>
<dbReference type="AlphaFoldDB" id="A0A3R5Z1Z1"/>
<proteinExistence type="predicted"/>
<evidence type="ECO:0000313" key="1">
    <source>
        <dbReference type="EMBL" id="MBC6499252.1"/>
    </source>
</evidence>
<protein>
    <recommendedName>
        <fullName evidence="3">Bacteriocin immunity protein</fullName>
    </recommendedName>
</protein>
<evidence type="ECO:0000313" key="2">
    <source>
        <dbReference type="Proteomes" id="UP000650485"/>
    </source>
</evidence>
<evidence type="ECO:0008006" key="3">
    <source>
        <dbReference type="Google" id="ProtNLM"/>
    </source>
</evidence>
<reference evidence="1" key="1">
    <citation type="submission" date="2020-08" db="EMBL/GenBank/DDBJ databases">
        <title>Complete genome sequence of Weissella confusa strain FS54 provides insights into metabolic potential.</title>
        <authorList>
            <person name="Fhoula I."/>
            <person name="Najjari A."/>
            <person name="Lekired A."/>
            <person name="Bessrour-Aouam N."/>
            <person name="Jaballah S."/>
            <person name="Klibi N."/>
            <person name="Ouzari H.-I."/>
        </authorList>
    </citation>
    <scope>NUCLEOTIDE SEQUENCE</scope>
    <source>
        <strain evidence="1">FS54</strain>
    </source>
</reference>
<name>A0A3R5Z1Z1_WEICO</name>
<dbReference type="RefSeq" id="WP_118704566.1">
    <property type="nucleotide sequence ID" value="NZ_CABJBN010000012.1"/>
</dbReference>
<comment type="caution">
    <text evidence="1">The sequence shown here is derived from an EMBL/GenBank/DDBJ whole genome shotgun (WGS) entry which is preliminary data.</text>
</comment>
<dbReference type="EMBL" id="JACSZT010000008">
    <property type="protein sequence ID" value="MBC6499252.1"/>
    <property type="molecule type" value="Genomic_DNA"/>
</dbReference>
<gene>
    <name evidence="1" type="ORF">H7R52_11320</name>
</gene>
<dbReference type="Proteomes" id="UP000650485">
    <property type="component" value="Unassembled WGS sequence"/>
</dbReference>
<organism evidence="1 2">
    <name type="scientific">Weissella confusa</name>
    <name type="common">Lactobacillus confusus</name>
    <dbReference type="NCBI Taxonomy" id="1583"/>
    <lineage>
        <taxon>Bacteria</taxon>
        <taxon>Bacillati</taxon>
        <taxon>Bacillota</taxon>
        <taxon>Bacilli</taxon>
        <taxon>Lactobacillales</taxon>
        <taxon>Lactobacillaceae</taxon>
        <taxon>Weissella</taxon>
    </lineage>
</organism>
<sequence length="91" mass="10272">MFGKKVNVKQLESLIDEALEVEKNPEVVLELQKLANQLTTATKIRETEKNGYLVITKLANTSGFRISTALFTLVERLSLDVYGSVHQFNVF</sequence>